<keyword evidence="2" id="KW-1185">Reference proteome</keyword>
<evidence type="ECO:0008006" key="3">
    <source>
        <dbReference type="Google" id="ProtNLM"/>
    </source>
</evidence>
<organism evidence="1 2">
    <name type="scientific">Gigaspora rosea</name>
    <dbReference type="NCBI Taxonomy" id="44941"/>
    <lineage>
        <taxon>Eukaryota</taxon>
        <taxon>Fungi</taxon>
        <taxon>Fungi incertae sedis</taxon>
        <taxon>Mucoromycota</taxon>
        <taxon>Glomeromycotina</taxon>
        <taxon>Glomeromycetes</taxon>
        <taxon>Diversisporales</taxon>
        <taxon>Gigasporaceae</taxon>
        <taxon>Gigaspora</taxon>
    </lineage>
</organism>
<name>A0A397UA51_9GLOM</name>
<gene>
    <name evidence="1" type="ORF">C2G38_2121240</name>
</gene>
<proteinExistence type="predicted"/>
<protein>
    <recommendedName>
        <fullName evidence="3">Zinc-ribbon domain-containing protein</fullName>
    </recommendedName>
</protein>
<dbReference type="EMBL" id="QKWP01002235">
    <property type="protein sequence ID" value="RIB04173.1"/>
    <property type="molecule type" value="Genomic_DNA"/>
</dbReference>
<dbReference type="AlphaFoldDB" id="A0A397UA51"/>
<accession>A0A397UA51</accession>
<comment type="caution">
    <text evidence="1">The sequence shown here is derived from an EMBL/GenBank/DDBJ whole genome shotgun (WGS) entry which is preliminary data.</text>
</comment>
<reference evidence="1 2" key="1">
    <citation type="submission" date="2018-06" db="EMBL/GenBank/DDBJ databases">
        <title>Comparative genomics reveals the genomic features of Rhizophagus irregularis, R. cerebriforme, R. diaphanum and Gigaspora rosea, and their symbiotic lifestyle signature.</title>
        <authorList>
            <person name="Morin E."/>
            <person name="San Clemente H."/>
            <person name="Chen E.C.H."/>
            <person name="De La Providencia I."/>
            <person name="Hainaut M."/>
            <person name="Kuo A."/>
            <person name="Kohler A."/>
            <person name="Murat C."/>
            <person name="Tang N."/>
            <person name="Roy S."/>
            <person name="Loubradou J."/>
            <person name="Henrissat B."/>
            <person name="Grigoriev I.V."/>
            <person name="Corradi N."/>
            <person name="Roux C."/>
            <person name="Martin F.M."/>
        </authorList>
    </citation>
    <scope>NUCLEOTIDE SEQUENCE [LARGE SCALE GENOMIC DNA]</scope>
    <source>
        <strain evidence="1 2">DAOM 194757</strain>
    </source>
</reference>
<evidence type="ECO:0000313" key="2">
    <source>
        <dbReference type="Proteomes" id="UP000266673"/>
    </source>
</evidence>
<evidence type="ECO:0000313" key="1">
    <source>
        <dbReference type="EMBL" id="RIB04173.1"/>
    </source>
</evidence>
<dbReference type="Proteomes" id="UP000266673">
    <property type="component" value="Unassembled WGS sequence"/>
</dbReference>
<dbReference type="OrthoDB" id="2431778at2759"/>
<sequence>MVLMDLICEKEHTWTTSLNSIKNNKAWCPVCKDTRLNISVAKELALSRGEKCLSENYINNQIYLLWTYKNQHQWYPPFFQVKNSDIDVADEL</sequence>